<dbReference type="KEGG" id="bbro:BAU06_02130"/>
<keyword evidence="2" id="KW-0808">Transferase</keyword>
<dbReference type="InterPro" id="IPR007729">
    <property type="entry name" value="DGOK"/>
</dbReference>
<evidence type="ECO:0000313" key="1">
    <source>
        <dbReference type="EMBL" id="ANN65261.1"/>
    </source>
</evidence>
<evidence type="ECO:0000313" key="3">
    <source>
        <dbReference type="Proteomes" id="UP000091897"/>
    </source>
</evidence>
<organism evidence="2 4">
    <name type="scientific">Bordetella bronchialis</name>
    <dbReference type="NCBI Taxonomy" id="463025"/>
    <lineage>
        <taxon>Bacteria</taxon>
        <taxon>Pseudomonadati</taxon>
        <taxon>Pseudomonadota</taxon>
        <taxon>Betaproteobacteria</taxon>
        <taxon>Burkholderiales</taxon>
        <taxon>Alcaligenaceae</taxon>
        <taxon>Bordetella</taxon>
    </lineage>
</organism>
<dbReference type="EMBL" id="CP016171">
    <property type="protein sequence ID" value="ANN70296.1"/>
    <property type="molecule type" value="Genomic_DNA"/>
</dbReference>
<sequence length="330" mass="34604">MNADTPRAAALIALDWGTSSLRAYRMDAHGAVLDTRHLPWGIMRLPSPPADGAAPAASASGFELAFEQACGDWLRAAPGLPVIACGMVGSAQGWAEAAYLDLPADPGAIGARLTEVDTRRGATLRIIPGLLQRHGLPNVIRGEETQVVGVVDSYPDAVDDLLVGLPGTHCKWVRVRDGRIVEFDTFMTGEVYAALRGHTILGRTMADPALPDDAAFERGLEVAGSALGAGGVLSTIFSTRALGLIGQLSADAQPDYLSGLLIGHEVSALRTLLDARGMPARIVLCGDQDLCRRYARALGRFGLATPTLAAEATQRGLWRLAVSAGLAKPA</sequence>
<proteinExistence type="predicted"/>
<dbReference type="InterPro" id="IPR042257">
    <property type="entry name" value="DGOK_C"/>
</dbReference>
<dbReference type="Proteomes" id="UP000091897">
    <property type="component" value="Chromosome"/>
</dbReference>
<dbReference type="OrthoDB" id="256574at2"/>
<dbReference type="RefSeq" id="WP_066343810.1">
    <property type="nucleotide sequence ID" value="NZ_CBCSFJ010000022.1"/>
</dbReference>
<evidence type="ECO:0000313" key="2">
    <source>
        <dbReference type="EMBL" id="ANN70296.1"/>
    </source>
</evidence>
<name>A0A193FDI6_9BORD</name>
<evidence type="ECO:0000313" key="4">
    <source>
        <dbReference type="Proteomes" id="UP000092213"/>
    </source>
</evidence>
<dbReference type="AlphaFoldDB" id="A0A193FDI6"/>
<dbReference type="InterPro" id="IPR042258">
    <property type="entry name" value="DGOK_N"/>
</dbReference>
<dbReference type="CDD" id="cd24012">
    <property type="entry name" value="ASKHA_NBD_KDGal-kinase"/>
    <property type="match status" value="1"/>
</dbReference>
<dbReference type="GO" id="GO:0034194">
    <property type="term" value="P:D-galactonate catabolic process"/>
    <property type="evidence" value="ECO:0007669"/>
    <property type="project" value="InterPro"/>
</dbReference>
<keyword evidence="3" id="KW-1185">Reference proteome</keyword>
<protein>
    <submittedName>
        <fullName evidence="2">2-dehydro-3-deoxygalactonokinase</fullName>
    </submittedName>
</protein>
<reference evidence="3 4" key="1">
    <citation type="submission" date="2016-06" db="EMBL/GenBank/DDBJ databases">
        <title>Complete genome sequences of Bordetella bronchialis and Bordetella flabilis.</title>
        <authorList>
            <person name="LiPuma J.J."/>
            <person name="Spilker T."/>
        </authorList>
    </citation>
    <scope>NUCLEOTIDE SEQUENCE [LARGE SCALE GENOMIC DNA]</scope>
    <source>
        <strain evidence="2 4">AU17976</strain>
        <strain evidence="1 3">AU3182</strain>
    </source>
</reference>
<dbReference type="Gene3D" id="3.30.420.310">
    <property type="entry name" value="2-keto-3-deoxy-galactonokinase, C-terminal domain"/>
    <property type="match status" value="1"/>
</dbReference>
<dbReference type="GO" id="GO:0008671">
    <property type="term" value="F:2-dehydro-3-deoxygalactonokinase activity"/>
    <property type="evidence" value="ECO:0007669"/>
    <property type="project" value="InterPro"/>
</dbReference>
<gene>
    <name evidence="1" type="ORF">BAU06_02130</name>
    <name evidence="2" type="ORF">BAU08_02125</name>
</gene>
<keyword evidence="2" id="KW-0418">Kinase</keyword>
<dbReference type="Gene3D" id="3.30.420.300">
    <property type="entry name" value="2-keto-3-deoxy-galactonokinase, substrate binding domain"/>
    <property type="match status" value="1"/>
</dbReference>
<dbReference type="EMBL" id="CP016170">
    <property type="protein sequence ID" value="ANN65261.1"/>
    <property type="molecule type" value="Genomic_DNA"/>
</dbReference>
<accession>A0A193FDI6</accession>
<dbReference type="Pfam" id="PF05035">
    <property type="entry name" value="DGOK"/>
    <property type="match status" value="1"/>
</dbReference>
<dbReference type="Proteomes" id="UP000092213">
    <property type="component" value="Chromosome"/>
</dbReference>
<dbReference type="STRING" id="463025.BAU08_02125"/>